<evidence type="ECO:0000313" key="2">
    <source>
        <dbReference type="Proteomes" id="UP000730482"/>
    </source>
</evidence>
<name>A0ABS5L5E1_9ACTN</name>
<dbReference type="EMBL" id="JAAFYZ010000266">
    <property type="protein sequence ID" value="MBS2553565.1"/>
    <property type="molecule type" value="Genomic_DNA"/>
</dbReference>
<evidence type="ECO:0008006" key="3">
    <source>
        <dbReference type="Google" id="ProtNLM"/>
    </source>
</evidence>
<organism evidence="1 2">
    <name type="scientific">Catenulispora pinistramenti</name>
    <dbReference type="NCBI Taxonomy" id="2705254"/>
    <lineage>
        <taxon>Bacteria</taxon>
        <taxon>Bacillati</taxon>
        <taxon>Actinomycetota</taxon>
        <taxon>Actinomycetes</taxon>
        <taxon>Catenulisporales</taxon>
        <taxon>Catenulisporaceae</taxon>
        <taxon>Catenulispora</taxon>
    </lineage>
</organism>
<sequence length="64" mass="7178">MGRRPIVNRTVFEVWRQDDNGNRYLLSAHADRAAAEAVVAEMESGVQHKQLYFVVARPAPGQPT</sequence>
<dbReference type="Proteomes" id="UP000730482">
    <property type="component" value="Unassembled WGS sequence"/>
</dbReference>
<comment type="caution">
    <text evidence="1">The sequence shown here is derived from an EMBL/GenBank/DDBJ whole genome shotgun (WGS) entry which is preliminary data.</text>
</comment>
<evidence type="ECO:0000313" key="1">
    <source>
        <dbReference type="EMBL" id="MBS2553565.1"/>
    </source>
</evidence>
<proteinExistence type="predicted"/>
<reference evidence="1 2" key="1">
    <citation type="submission" date="2020-02" db="EMBL/GenBank/DDBJ databases">
        <title>Acidophilic actinobacteria isolated from forest soil.</title>
        <authorList>
            <person name="Golinska P."/>
        </authorList>
    </citation>
    <scope>NUCLEOTIDE SEQUENCE [LARGE SCALE GENOMIC DNA]</scope>
    <source>
        <strain evidence="1 2">NL8</strain>
    </source>
</reference>
<keyword evidence="2" id="KW-1185">Reference proteome</keyword>
<accession>A0ABS5L5E1</accession>
<gene>
    <name evidence="1" type="ORF">KGQ19_42610</name>
</gene>
<protein>
    <recommendedName>
        <fullName evidence="3">SPOR domain-containing protein</fullName>
    </recommendedName>
</protein>